<feature type="region of interest" description="Disordered" evidence="1">
    <location>
        <begin position="1"/>
        <end position="29"/>
    </location>
</feature>
<gene>
    <name evidence="2" type="ORF">GCM10010383_37530</name>
</gene>
<dbReference type="Proteomes" id="UP000617743">
    <property type="component" value="Unassembled WGS sequence"/>
</dbReference>
<name>A0ABQ2X821_9ACTN</name>
<dbReference type="EMBL" id="BMWC01000005">
    <property type="protein sequence ID" value="GGX04177.1"/>
    <property type="molecule type" value="Genomic_DNA"/>
</dbReference>
<organism evidence="2 3">
    <name type="scientific">Streptomyces lomondensis</name>
    <dbReference type="NCBI Taxonomy" id="68229"/>
    <lineage>
        <taxon>Bacteria</taxon>
        <taxon>Bacillati</taxon>
        <taxon>Actinomycetota</taxon>
        <taxon>Actinomycetes</taxon>
        <taxon>Kitasatosporales</taxon>
        <taxon>Streptomycetaceae</taxon>
        <taxon>Streptomyces</taxon>
    </lineage>
</organism>
<protein>
    <submittedName>
        <fullName evidence="2">Uncharacterized protein</fullName>
    </submittedName>
</protein>
<evidence type="ECO:0000313" key="2">
    <source>
        <dbReference type="EMBL" id="GGX04177.1"/>
    </source>
</evidence>
<accession>A0ABQ2X821</accession>
<reference evidence="3" key="1">
    <citation type="journal article" date="2019" name="Int. J. Syst. Evol. Microbiol.">
        <title>The Global Catalogue of Microorganisms (GCM) 10K type strain sequencing project: providing services to taxonomists for standard genome sequencing and annotation.</title>
        <authorList>
            <consortium name="The Broad Institute Genomics Platform"/>
            <consortium name="The Broad Institute Genome Sequencing Center for Infectious Disease"/>
            <person name="Wu L."/>
            <person name="Ma J."/>
        </authorList>
    </citation>
    <scope>NUCLEOTIDE SEQUENCE [LARGE SCALE GENOMIC DNA]</scope>
    <source>
        <strain evidence="3">JCM 4866</strain>
    </source>
</reference>
<sequence length="66" mass="6894">MTLIIGPLRDEPGRKTRGTVPVDLGPTTVDGGLLEPDDVVGQVVICPVANPPGVYDGRLGKSRWAA</sequence>
<dbReference type="RefSeq" id="WP_190051396.1">
    <property type="nucleotide sequence ID" value="NZ_BMWC01000005.1"/>
</dbReference>
<evidence type="ECO:0000313" key="3">
    <source>
        <dbReference type="Proteomes" id="UP000617743"/>
    </source>
</evidence>
<evidence type="ECO:0000256" key="1">
    <source>
        <dbReference type="SAM" id="MobiDB-lite"/>
    </source>
</evidence>
<keyword evidence="3" id="KW-1185">Reference proteome</keyword>
<comment type="caution">
    <text evidence="2">The sequence shown here is derived from an EMBL/GenBank/DDBJ whole genome shotgun (WGS) entry which is preliminary data.</text>
</comment>
<proteinExistence type="predicted"/>